<accession>A0A6L2JUU5</accession>
<reference evidence="2" key="1">
    <citation type="journal article" date="2019" name="Sci. Rep.">
        <title>Draft genome of Tanacetum cinerariifolium, the natural source of mosquito coil.</title>
        <authorList>
            <person name="Yamashiro T."/>
            <person name="Shiraishi A."/>
            <person name="Satake H."/>
            <person name="Nakayama K."/>
        </authorList>
    </citation>
    <scope>NUCLEOTIDE SEQUENCE</scope>
</reference>
<feature type="region of interest" description="Disordered" evidence="1">
    <location>
        <begin position="34"/>
        <end position="72"/>
    </location>
</feature>
<dbReference type="AlphaFoldDB" id="A0A6L2JUU5"/>
<organism evidence="2">
    <name type="scientific">Tanacetum cinerariifolium</name>
    <name type="common">Dalmatian daisy</name>
    <name type="synonym">Chrysanthemum cinerariifolium</name>
    <dbReference type="NCBI Taxonomy" id="118510"/>
    <lineage>
        <taxon>Eukaryota</taxon>
        <taxon>Viridiplantae</taxon>
        <taxon>Streptophyta</taxon>
        <taxon>Embryophyta</taxon>
        <taxon>Tracheophyta</taxon>
        <taxon>Spermatophyta</taxon>
        <taxon>Magnoliopsida</taxon>
        <taxon>eudicotyledons</taxon>
        <taxon>Gunneridae</taxon>
        <taxon>Pentapetalae</taxon>
        <taxon>asterids</taxon>
        <taxon>campanulids</taxon>
        <taxon>Asterales</taxon>
        <taxon>Asteraceae</taxon>
        <taxon>Asteroideae</taxon>
        <taxon>Anthemideae</taxon>
        <taxon>Anthemidinae</taxon>
        <taxon>Tanacetum</taxon>
    </lineage>
</organism>
<protein>
    <submittedName>
        <fullName evidence="2">Ribonuclease H-like domain-containing protein</fullName>
    </submittedName>
</protein>
<feature type="region of interest" description="Disordered" evidence="1">
    <location>
        <begin position="94"/>
        <end position="115"/>
    </location>
</feature>
<name>A0A6L2JUU5_TANCI</name>
<feature type="compositionally biased region" description="Basic and acidic residues" evidence="1">
    <location>
        <begin position="47"/>
        <end position="59"/>
    </location>
</feature>
<evidence type="ECO:0000256" key="1">
    <source>
        <dbReference type="SAM" id="MobiDB-lite"/>
    </source>
</evidence>
<sequence>MGLLNKLNKHGNNLIIKDVLVVPGYHVRFNAKVHDGTGSEKGGFNAKVHDGTGSEKGDIGDESAPNKSTRNPRVITVDSVARNKDNIQFETNTSLSDSESIKVTGSTSSRKDTRKEKYATKASVSEGIQEYATETHVSKGIQSTYLNDDEYEFEGEDIESFGQLFGWSPEPAPGQIVRITSRKPVLPSKYNYYVLNKMLSMA</sequence>
<gene>
    <name evidence="2" type="ORF">Tci_011603</name>
</gene>
<comment type="caution">
    <text evidence="2">The sequence shown here is derived from an EMBL/GenBank/DDBJ whole genome shotgun (WGS) entry which is preliminary data.</text>
</comment>
<dbReference type="EMBL" id="BKCJ010001199">
    <property type="protein sequence ID" value="GEU39625.1"/>
    <property type="molecule type" value="Genomic_DNA"/>
</dbReference>
<proteinExistence type="predicted"/>
<feature type="compositionally biased region" description="Polar residues" evidence="1">
    <location>
        <begin position="94"/>
        <end position="108"/>
    </location>
</feature>
<evidence type="ECO:0000313" key="2">
    <source>
        <dbReference type="EMBL" id="GEU39625.1"/>
    </source>
</evidence>